<proteinExistence type="predicted"/>
<evidence type="ECO:0000313" key="1">
    <source>
        <dbReference type="EMBL" id="MBB6103394.1"/>
    </source>
</evidence>
<dbReference type="EMBL" id="JACHBW010000008">
    <property type="protein sequence ID" value="MBB6103394.1"/>
    <property type="molecule type" value="Genomic_DNA"/>
</dbReference>
<dbReference type="RefSeq" id="WP_183724891.1">
    <property type="nucleotide sequence ID" value="NZ_JACHBW010000008.1"/>
</dbReference>
<name>A0A7W9WTA9_9BURK</name>
<dbReference type="Proteomes" id="UP000571554">
    <property type="component" value="Unassembled WGS sequence"/>
</dbReference>
<organism evidence="1 2">
    <name type="scientific">Paraburkholderia bannensis</name>
    <dbReference type="NCBI Taxonomy" id="765414"/>
    <lineage>
        <taxon>Bacteria</taxon>
        <taxon>Pseudomonadati</taxon>
        <taxon>Pseudomonadota</taxon>
        <taxon>Betaproteobacteria</taxon>
        <taxon>Burkholderiales</taxon>
        <taxon>Burkholderiaceae</taxon>
        <taxon>Paraburkholderia</taxon>
    </lineage>
</organism>
<dbReference type="PROSITE" id="PS51257">
    <property type="entry name" value="PROKAR_LIPOPROTEIN"/>
    <property type="match status" value="1"/>
</dbReference>
<evidence type="ECO:0000313" key="2">
    <source>
        <dbReference type="Proteomes" id="UP000571554"/>
    </source>
</evidence>
<gene>
    <name evidence="1" type="ORF">F4827_003249</name>
</gene>
<reference evidence="1 2" key="1">
    <citation type="submission" date="2020-08" db="EMBL/GenBank/DDBJ databases">
        <title>Above-ground endophytic microbial communities from plants in different locations in the United States.</title>
        <authorList>
            <person name="Frank C."/>
        </authorList>
    </citation>
    <scope>NUCLEOTIDE SEQUENCE [LARGE SCALE GENOMIC DNA]</scope>
    <source>
        <strain evidence="1 2">WP4_2_2</strain>
    </source>
</reference>
<dbReference type="AlphaFoldDB" id="A0A7W9WTA9"/>
<accession>A0A7W9WTA9</accession>
<keyword evidence="2" id="KW-1185">Reference proteome</keyword>
<sequence length="155" mass="16464">MDSSRVRSAIWALVLALCAWLAGCGSALPKVDVDTLAIAVTSEANIDTPIAVDAVLVRSPQLLDALLALPSARWFDQREQWLRDHPKDLSVISYEVVPGQQIASAPFAFGGKRAAGVVIFAGYQTPGAHRVRLDAGPSNALLVLGDQDLSVQPAH</sequence>
<comment type="caution">
    <text evidence="1">The sequence shown here is derived from an EMBL/GenBank/DDBJ whole genome shotgun (WGS) entry which is preliminary data.</text>
</comment>
<protein>
    <submittedName>
        <fullName evidence="1">Type VI secretion system protein</fullName>
    </submittedName>
</protein>